<organism evidence="1 2">
    <name type="scientific">Photorhabdus luminescens</name>
    <name type="common">Xenorhabdus luminescens</name>
    <dbReference type="NCBI Taxonomy" id="29488"/>
    <lineage>
        <taxon>Bacteria</taxon>
        <taxon>Pseudomonadati</taxon>
        <taxon>Pseudomonadota</taxon>
        <taxon>Gammaproteobacteria</taxon>
        <taxon>Enterobacterales</taxon>
        <taxon>Morganellaceae</taxon>
        <taxon>Photorhabdus</taxon>
    </lineage>
</organism>
<dbReference type="Proteomes" id="UP000183223">
    <property type="component" value="Unassembled WGS sequence"/>
</dbReference>
<protein>
    <recommendedName>
        <fullName evidence="3">Phage tail protein</fullName>
    </recommendedName>
</protein>
<dbReference type="AlphaFoldDB" id="A0A1G5QU44"/>
<dbReference type="EMBL" id="FMWJ01000009">
    <property type="protein sequence ID" value="SCZ65196.1"/>
    <property type="molecule type" value="Genomic_DNA"/>
</dbReference>
<accession>A0A1G5QU44</accession>
<sequence length="221" mass="24188">MAKSAYPKSGGVVNGNVDATGYVSGKGVYEVPGIRVYSAVNKPSPGEIGAYTTGECDGRFQLKGSGLLSIDSDNARFNGHVLAWLDEVDRKYQPRGNYQPAGNYAVRGECYTKLDSDNRYVQRNQNYFTNSIRVWSGVPVWAEDGARFACSKPLNGRTVALRHDAPNHNDIYHIVIFPPTLGMRMHINTSAGYTVLVLVDADTIVALDGGGFKMREIYVLS</sequence>
<proteinExistence type="predicted"/>
<reference evidence="2" key="1">
    <citation type="submission" date="2016-10" db="EMBL/GenBank/DDBJ databases">
        <authorList>
            <person name="Varghese N."/>
            <person name="Submissions S."/>
        </authorList>
    </citation>
    <scope>NUCLEOTIDE SEQUENCE [LARGE SCALE GENOMIC DNA]</scope>
    <source>
        <strain evidence="2">ATCC 29999</strain>
    </source>
</reference>
<evidence type="ECO:0000313" key="1">
    <source>
        <dbReference type="EMBL" id="SCZ65196.1"/>
    </source>
</evidence>
<dbReference type="OrthoDB" id="6448205at2"/>
<evidence type="ECO:0000313" key="2">
    <source>
        <dbReference type="Proteomes" id="UP000183223"/>
    </source>
</evidence>
<keyword evidence="2" id="KW-1185">Reference proteome</keyword>
<gene>
    <name evidence="1" type="ORF">SAMN02982990_02376</name>
</gene>
<name>A0A1G5QU44_PHOLU</name>
<evidence type="ECO:0008006" key="3">
    <source>
        <dbReference type="Google" id="ProtNLM"/>
    </source>
</evidence>